<evidence type="ECO:0000313" key="2">
    <source>
        <dbReference type="Proteomes" id="UP001140234"/>
    </source>
</evidence>
<protein>
    <submittedName>
        <fullName evidence="1">Uncharacterized protein</fullName>
    </submittedName>
</protein>
<proteinExistence type="predicted"/>
<organism evidence="1 2">
    <name type="scientific">Coemansia nantahalensis</name>
    <dbReference type="NCBI Taxonomy" id="2789366"/>
    <lineage>
        <taxon>Eukaryota</taxon>
        <taxon>Fungi</taxon>
        <taxon>Fungi incertae sedis</taxon>
        <taxon>Zoopagomycota</taxon>
        <taxon>Kickxellomycotina</taxon>
        <taxon>Kickxellomycetes</taxon>
        <taxon>Kickxellales</taxon>
        <taxon>Kickxellaceae</taxon>
        <taxon>Coemansia</taxon>
    </lineage>
</organism>
<keyword evidence="2" id="KW-1185">Reference proteome</keyword>
<comment type="caution">
    <text evidence="1">The sequence shown here is derived from an EMBL/GenBank/DDBJ whole genome shotgun (WGS) entry which is preliminary data.</text>
</comment>
<name>A0ACC1JPS8_9FUNG</name>
<sequence>HGKAEFERQTAAAKGACSIDDLSEYYRQYQLDSYGRHLEYNRSVWRRSFRMVWPGIRAWAAGIRRRRTRRVSEVARHAEQGYFDRGPVAEHRPPTDAGPTPAAPPNPVDRRAEKIRSYY</sequence>
<dbReference type="Proteomes" id="UP001140234">
    <property type="component" value="Unassembled WGS sequence"/>
</dbReference>
<dbReference type="EMBL" id="JANBUJ010002209">
    <property type="protein sequence ID" value="KAJ2764837.1"/>
    <property type="molecule type" value="Genomic_DNA"/>
</dbReference>
<reference evidence="1" key="1">
    <citation type="submission" date="2022-07" db="EMBL/GenBank/DDBJ databases">
        <title>Phylogenomic reconstructions and comparative analyses of Kickxellomycotina fungi.</title>
        <authorList>
            <person name="Reynolds N.K."/>
            <person name="Stajich J.E."/>
            <person name="Barry K."/>
            <person name="Grigoriev I.V."/>
            <person name="Crous P."/>
            <person name="Smith M.E."/>
        </authorList>
    </citation>
    <scope>NUCLEOTIDE SEQUENCE</scope>
    <source>
        <strain evidence="1">CBS 109366</strain>
    </source>
</reference>
<evidence type="ECO:0000313" key="1">
    <source>
        <dbReference type="EMBL" id="KAJ2764837.1"/>
    </source>
</evidence>
<feature type="non-terminal residue" evidence="1">
    <location>
        <position position="1"/>
    </location>
</feature>
<accession>A0ACC1JPS8</accession>
<gene>
    <name evidence="1" type="ORF">IWQ57_005014</name>
</gene>